<keyword evidence="2" id="KW-0472">Membrane</keyword>
<evidence type="ECO:0000256" key="2">
    <source>
        <dbReference type="SAM" id="Phobius"/>
    </source>
</evidence>
<evidence type="ECO:0000313" key="4">
    <source>
        <dbReference type="Proteomes" id="UP001175228"/>
    </source>
</evidence>
<protein>
    <submittedName>
        <fullName evidence="3">Uncharacterized protein</fullName>
    </submittedName>
</protein>
<feature type="transmembrane region" description="Helical" evidence="2">
    <location>
        <begin position="84"/>
        <end position="105"/>
    </location>
</feature>
<gene>
    <name evidence="3" type="ORF">EDD18DRAFT_1173810</name>
</gene>
<evidence type="ECO:0000313" key="3">
    <source>
        <dbReference type="EMBL" id="KAK0495067.1"/>
    </source>
</evidence>
<keyword evidence="2" id="KW-0812">Transmembrane</keyword>
<accession>A0AA39Q2K7</accession>
<evidence type="ECO:0000256" key="1">
    <source>
        <dbReference type="SAM" id="MobiDB-lite"/>
    </source>
</evidence>
<sequence length="192" mass="21520">MIILEEDECTPLKGDSTTPVSPTSPSQLSSPDSPPSYNEAVVCNSFSRHLSYDAIPIPETLSLESLDRVSDNCKRRRRRNKHRVHMMLLFLALTGCIIFWLTFAFSLHPVDLLETAGEIHLRGRLQMAVNIVRRLRKRRKKSLGDLQTGKTALMVIVSLSLQTMLTEALAASIVPFYNISSDLTSAKPPEDR</sequence>
<feature type="compositionally biased region" description="Low complexity" evidence="1">
    <location>
        <begin position="16"/>
        <end position="31"/>
    </location>
</feature>
<dbReference type="AlphaFoldDB" id="A0AA39Q2K7"/>
<dbReference type="Proteomes" id="UP001175228">
    <property type="component" value="Unassembled WGS sequence"/>
</dbReference>
<proteinExistence type="predicted"/>
<keyword evidence="2" id="KW-1133">Transmembrane helix</keyword>
<reference evidence="3" key="1">
    <citation type="submission" date="2023-06" db="EMBL/GenBank/DDBJ databases">
        <authorList>
            <consortium name="Lawrence Berkeley National Laboratory"/>
            <person name="Ahrendt S."/>
            <person name="Sahu N."/>
            <person name="Indic B."/>
            <person name="Wong-Bajracharya J."/>
            <person name="Merenyi Z."/>
            <person name="Ke H.-M."/>
            <person name="Monk M."/>
            <person name="Kocsube S."/>
            <person name="Drula E."/>
            <person name="Lipzen A."/>
            <person name="Balint B."/>
            <person name="Henrissat B."/>
            <person name="Andreopoulos B."/>
            <person name="Martin F.M."/>
            <person name="Harder C.B."/>
            <person name="Rigling D."/>
            <person name="Ford K.L."/>
            <person name="Foster G.D."/>
            <person name="Pangilinan J."/>
            <person name="Papanicolaou A."/>
            <person name="Barry K."/>
            <person name="LaButti K."/>
            <person name="Viragh M."/>
            <person name="Koriabine M."/>
            <person name="Yan M."/>
            <person name="Riley R."/>
            <person name="Champramary S."/>
            <person name="Plett K.L."/>
            <person name="Tsai I.J."/>
            <person name="Slot J."/>
            <person name="Sipos G."/>
            <person name="Plett J."/>
            <person name="Nagy L.G."/>
            <person name="Grigoriev I.V."/>
        </authorList>
    </citation>
    <scope>NUCLEOTIDE SEQUENCE</scope>
    <source>
        <strain evidence="3">HWK02</strain>
    </source>
</reference>
<dbReference type="EMBL" id="JAUEPU010000019">
    <property type="protein sequence ID" value="KAK0495067.1"/>
    <property type="molecule type" value="Genomic_DNA"/>
</dbReference>
<organism evidence="3 4">
    <name type="scientific">Armillaria luteobubalina</name>
    <dbReference type="NCBI Taxonomy" id="153913"/>
    <lineage>
        <taxon>Eukaryota</taxon>
        <taxon>Fungi</taxon>
        <taxon>Dikarya</taxon>
        <taxon>Basidiomycota</taxon>
        <taxon>Agaricomycotina</taxon>
        <taxon>Agaricomycetes</taxon>
        <taxon>Agaricomycetidae</taxon>
        <taxon>Agaricales</taxon>
        <taxon>Marasmiineae</taxon>
        <taxon>Physalacriaceae</taxon>
        <taxon>Armillaria</taxon>
    </lineage>
</organism>
<feature type="region of interest" description="Disordered" evidence="1">
    <location>
        <begin position="1"/>
        <end position="36"/>
    </location>
</feature>
<keyword evidence="4" id="KW-1185">Reference proteome</keyword>
<comment type="caution">
    <text evidence="3">The sequence shown here is derived from an EMBL/GenBank/DDBJ whole genome shotgun (WGS) entry which is preliminary data.</text>
</comment>
<feature type="non-terminal residue" evidence="3">
    <location>
        <position position="192"/>
    </location>
</feature>
<name>A0AA39Q2K7_9AGAR</name>